<dbReference type="STRING" id="153496.A0U89_00875"/>
<gene>
    <name evidence="2" type="ORF">A0U89_00875</name>
</gene>
<dbReference type="AlphaFoldDB" id="A0A1D8UQK3"/>
<evidence type="ECO:0000313" key="3">
    <source>
        <dbReference type="Proteomes" id="UP000179145"/>
    </source>
</evidence>
<dbReference type="RefSeq" id="WP_070401769.1">
    <property type="nucleotide sequence ID" value="NZ_CP158988.1"/>
</dbReference>
<feature type="compositionally biased region" description="Basic and acidic residues" evidence="1">
    <location>
        <begin position="24"/>
        <end position="45"/>
    </location>
</feature>
<feature type="compositionally biased region" description="Polar residues" evidence="1">
    <location>
        <begin position="7"/>
        <end position="21"/>
    </location>
</feature>
<feature type="region of interest" description="Disordered" evidence="1">
    <location>
        <begin position="1"/>
        <end position="62"/>
    </location>
</feature>
<dbReference type="KEGG" id="kba:A0U89_00875"/>
<proteinExistence type="predicted"/>
<reference evidence="2 3" key="1">
    <citation type="journal article" date="2016" name="Microb. Cell Fact.">
        <title>Dissection of exopolysaccharide biosynthesis in Kozakia baliensis.</title>
        <authorList>
            <person name="Brandt J.U."/>
            <person name="Jakob F."/>
            <person name="Behr J."/>
            <person name="Geissler A.J."/>
            <person name="Vogel R.F."/>
        </authorList>
    </citation>
    <scope>NUCLEOTIDE SEQUENCE [LARGE SCALE GENOMIC DNA]</scope>
    <source>
        <strain evidence="2 3">DSM 14400</strain>
    </source>
</reference>
<accession>A0A1D8UQK3</accession>
<protein>
    <submittedName>
        <fullName evidence="2">Uncharacterized protein</fullName>
    </submittedName>
</protein>
<sequence>MIAARSDTVSPAKRNTGQASNAMKRGETDRGDRPMRDDESCEHPYRKPARNPIGAFAFLGVS</sequence>
<organism evidence="2 3">
    <name type="scientific">Kozakia baliensis</name>
    <dbReference type="NCBI Taxonomy" id="153496"/>
    <lineage>
        <taxon>Bacteria</taxon>
        <taxon>Pseudomonadati</taxon>
        <taxon>Pseudomonadota</taxon>
        <taxon>Alphaproteobacteria</taxon>
        <taxon>Acetobacterales</taxon>
        <taxon>Acetobacteraceae</taxon>
        <taxon>Kozakia</taxon>
    </lineage>
</organism>
<evidence type="ECO:0000313" key="2">
    <source>
        <dbReference type="EMBL" id="AOX15920.1"/>
    </source>
</evidence>
<keyword evidence="3" id="KW-1185">Reference proteome</keyword>
<dbReference type="Proteomes" id="UP000179145">
    <property type="component" value="Chromosome"/>
</dbReference>
<name>A0A1D8UQK3_9PROT</name>
<dbReference type="EMBL" id="CP014674">
    <property type="protein sequence ID" value="AOX15920.1"/>
    <property type="molecule type" value="Genomic_DNA"/>
</dbReference>
<evidence type="ECO:0000256" key="1">
    <source>
        <dbReference type="SAM" id="MobiDB-lite"/>
    </source>
</evidence>